<dbReference type="RefSeq" id="WP_095263673.1">
    <property type="nucleotide sequence ID" value="NZ_NPBY01000012.1"/>
</dbReference>
<gene>
    <name evidence="1" type="ORF">CHH67_03860</name>
</gene>
<dbReference type="Proteomes" id="UP000215596">
    <property type="component" value="Unassembled WGS sequence"/>
</dbReference>
<reference evidence="1 2" key="1">
    <citation type="submission" date="2017-07" db="EMBL/GenBank/DDBJ databases">
        <title>Isolation and whole genome analysis of endospore-forming bacteria from heroin.</title>
        <authorList>
            <person name="Kalinowski J."/>
            <person name="Ahrens B."/>
            <person name="Al-Dilaimi A."/>
            <person name="Winkler A."/>
            <person name="Wibberg D."/>
            <person name="Schleenbecker U."/>
            <person name="Ruckert C."/>
            <person name="Wolfel R."/>
            <person name="Grass G."/>
        </authorList>
    </citation>
    <scope>NUCLEOTIDE SEQUENCE [LARGE SCALE GENOMIC DNA]</scope>
    <source>
        <strain evidence="1 2">7537-G1</strain>
    </source>
</reference>
<proteinExistence type="predicted"/>
<sequence>MRLIAVWSPLPSGSGATVLASALPVVLAMEYRVRTLLTHGGNAGERIEQAFTFRHESLDTMAAFQDHGMDALARMAGSGRLLPETIRDYTIPVLSERLDLLTGSRDARHALDDVAYGKFAGQVLDTAKRSYDVIVADAGNGRPQGADMELIRTADLVIVALNQNLRSLEDVWERSSMPDMLMDKNCVYALGRYDPEISCTLKNIKRRFRLKSEMYGIPYCSSLADAWNMRSVMAYVQRSRGGLNRSRENAAYRALRQMADLAAERLGLPSGGSVKARGAYVYG</sequence>
<name>A0A268F1Z0_9BACL</name>
<dbReference type="AlphaFoldDB" id="A0A268F1Z0"/>
<dbReference type="SUPFAM" id="SSF52540">
    <property type="entry name" value="P-loop containing nucleoside triphosphate hydrolases"/>
    <property type="match status" value="1"/>
</dbReference>
<dbReference type="EMBL" id="NPBY01000012">
    <property type="protein sequence ID" value="PAD79354.1"/>
    <property type="molecule type" value="Genomic_DNA"/>
</dbReference>
<accession>A0A268F1Z0</accession>
<dbReference type="InterPro" id="IPR027417">
    <property type="entry name" value="P-loop_NTPase"/>
</dbReference>
<organism evidence="1 2">
    <name type="scientific">Paenibacillus campinasensis</name>
    <dbReference type="NCBI Taxonomy" id="66347"/>
    <lineage>
        <taxon>Bacteria</taxon>
        <taxon>Bacillati</taxon>
        <taxon>Bacillota</taxon>
        <taxon>Bacilli</taxon>
        <taxon>Bacillales</taxon>
        <taxon>Paenibacillaceae</taxon>
        <taxon>Paenibacillus</taxon>
    </lineage>
</organism>
<protein>
    <recommendedName>
        <fullName evidence="3">ParA family protein</fullName>
    </recommendedName>
</protein>
<evidence type="ECO:0000313" key="2">
    <source>
        <dbReference type="Proteomes" id="UP000215596"/>
    </source>
</evidence>
<dbReference type="Gene3D" id="3.40.50.300">
    <property type="entry name" value="P-loop containing nucleotide triphosphate hydrolases"/>
    <property type="match status" value="1"/>
</dbReference>
<evidence type="ECO:0008006" key="3">
    <source>
        <dbReference type="Google" id="ProtNLM"/>
    </source>
</evidence>
<evidence type="ECO:0000313" key="1">
    <source>
        <dbReference type="EMBL" id="PAD79354.1"/>
    </source>
</evidence>
<dbReference type="OrthoDB" id="2842408at2"/>
<comment type="caution">
    <text evidence="1">The sequence shown here is derived from an EMBL/GenBank/DDBJ whole genome shotgun (WGS) entry which is preliminary data.</text>
</comment>